<dbReference type="STRING" id="30019.A0A0M5J8G0"/>
<accession>A0A0M5J8G0</accession>
<dbReference type="InterPro" id="IPR011993">
    <property type="entry name" value="PH-like_dom_sf"/>
</dbReference>
<dbReference type="InterPro" id="IPR035899">
    <property type="entry name" value="DBL_dom_sf"/>
</dbReference>
<feature type="compositionally biased region" description="Polar residues" evidence="1">
    <location>
        <begin position="477"/>
        <end position="486"/>
    </location>
</feature>
<feature type="region of interest" description="Disordered" evidence="1">
    <location>
        <begin position="461"/>
        <end position="486"/>
    </location>
</feature>
<dbReference type="SMR" id="A0A0M5J8G0"/>
<dbReference type="Pfam" id="PF00621">
    <property type="entry name" value="RhoGEF"/>
    <property type="match status" value="1"/>
</dbReference>
<protein>
    <submittedName>
        <fullName evidence="4">RhoGEF4</fullName>
    </submittedName>
</protein>
<evidence type="ECO:0000259" key="2">
    <source>
        <dbReference type="PROSITE" id="PS50003"/>
    </source>
</evidence>
<dbReference type="Proteomes" id="UP000494163">
    <property type="component" value="Chromosome 3L"/>
</dbReference>
<proteinExistence type="predicted"/>
<dbReference type="SUPFAM" id="SSF50729">
    <property type="entry name" value="PH domain-like"/>
    <property type="match status" value="1"/>
</dbReference>
<feature type="domain" description="DH" evidence="3">
    <location>
        <begin position="66"/>
        <end position="242"/>
    </location>
</feature>
<dbReference type="InterPro" id="IPR000219">
    <property type="entry name" value="DH_dom"/>
</dbReference>
<dbReference type="OMA" id="RKCEYET"/>
<dbReference type="Gene3D" id="1.20.900.10">
    <property type="entry name" value="Dbl homology (DH) domain"/>
    <property type="match status" value="1"/>
</dbReference>
<dbReference type="PROSITE" id="PS50003">
    <property type="entry name" value="PH_DOMAIN"/>
    <property type="match status" value="1"/>
</dbReference>
<gene>
    <name evidence="4" type="ORF">Dbus_chr3Lg1577</name>
</gene>
<dbReference type="InterPro" id="IPR051092">
    <property type="entry name" value="FYVE_RhoGEF_PH"/>
</dbReference>
<name>A0A0M5J8G0_DROBS</name>
<dbReference type="EMBL" id="CP012525">
    <property type="protein sequence ID" value="ALC44411.1"/>
    <property type="molecule type" value="Genomic_DNA"/>
</dbReference>
<dbReference type="CDD" id="cd00160">
    <property type="entry name" value="RhoGEF"/>
    <property type="match status" value="1"/>
</dbReference>
<dbReference type="FunFam" id="1.20.900.10:FF:000048">
    <property type="entry name" value="GL21162"/>
    <property type="match status" value="1"/>
</dbReference>
<feature type="domain" description="PH" evidence="2">
    <location>
        <begin position="272"/>
        <end position="371"/>
    </location>
</feature>
<dbReference type="PROSITE" id="PS50010">
    <property type="entry name" value="DH_2"/>
    <property type="match status" value="1"/>
</dbReference>
<sequence length="658" mass="75170">MFTPRQKGYGESPHTPISFSRELRQVLQERNLLTAKSRKKVCSMLDSNSSSPIGSPNPEAGKRIGFRLQAVQEIITSEKSYLEQLELLMNYFVRPLKEQAIIDASNHTALFGQIEMIHNLNGEFLRELEANMENVAQAFLKMAPFFKLYSVYAFDYRGAMLILQELTNKNPVFRKFLEDTESRPEIQRKLNSLMIVPIQRVPRYKLLLEQVLLYTSPADQDYKLLKESVKEIEATASHINSCVEEQEITQYLIHIQNSLVNRTPNIVKPSRRVIKEGMLSKITHKGNEIKRYCVLMSDIFMYCKVLKERAPNSQVENSLECCCIFPLKKCKVYDMLPGNFKLTCQSDGIIFGRGDVQLARTWVGFIRDAIDLHVQCRKTLRKDSSKRTPIRKKDMKKFGADYVLSPNKRKCEFETVFRNKNRSIESDEEADELANSDCFPRKRKIPSARTAQTSNKPLTVIVKRPAPPPPTPPTVQLRRQGTAEQPSTCKENRISKLYKMISTDKVTNVRGILKRTKPTSTVSSADADPTYGFASRYSDSKSYFRAHNVDNTIPTAIKREDLFDAELGDGNFRDVLFPLRLSGGSQKSGGWTTPGQTLKTCQDALLSPPQKKRVKFDDTLDAMRNNASDQKPFAFPSSEINKPTSLRERIYDFFANLF</sequence>
<dbReference type="GO" id="GO:0005085">
    <property type="term" value="F:guanyl-nucleotide exchange factor activity"/>
    <property type="evidence" value="ECO:0007669"/>
    <property type="project" value="InterPro"/>
</dbReference>
<evidence type="ECO:0000313" key="5">
    <source>
        <dbReference type="Proteomes" id="UP000494163"/>
    </source>
</evidence>
<dbReference type="PANTHER" id="PTHR12673">
    <property type="entry name" value="FACIOGENITAL DYSPLASIA PROTEIN"/>
    <property type="match status" value="1"/>
</dbReference>
<evidence type="ECO:0000313" key="4">
    <source>
        <dbReference type="EMBL" id="ALC44411.1"/>
    </source>
</evidence>
<evidence type="ECO:0000259" key="3">
    <source>
        <dbReference type="PROSITE" id="PS50010"/>
    </source>
</evidence>
<reference evidence="4 5" key="1">
    <citation type="submission" date="2015-08" db="EMBL/GenBank/DDBJ databases">
        <title>Ancestral chromatin configuration constrains chromatin evolution on differentiating sex chromosomes in Drosophila.</title>
        <authorList>
            <person name="Zhou Q."/>
            <person name="Bachtrog D."/>
        </authorList>
    </citation>
    <scope>NUCLEOTIDE SEQUENCE [LARGE SCALE GENOMIC DNA]</scope>
    <source>
        <tissue evidence="4">Whole larvae</tissue>
    </source>
</reference>
<dbReference type="PANTHER" id="PTHR12673:SF159">
    <property type="entry name" value="LD03170P"/>
    <property type="match status" value="1"/>
</dbReference>
<dbReference type="SMART" id="SM00325">
    <property type="entry name" value="RhoGEF"/>
    <property type="match status" value="1"/>
</dbReference>
<keyword evidence="5" id="KW-1185">Reference proteome</keyword>
<dbReference type="InterPro" id="IPR001849">
    <property type="entry name" value="PH_domain"/>
</dbReference>
<dbReference type="AlphaFoldDB" id="A0A0M5J8G0"/>
<dbReference type="GO" id="GO:0005737">
    <property type="term" value="C:cytoplasm"/>
    <property type="evidence" value="ECO:0007669"/>
    <property type="project" value="TreeGrafter"/>
</dbReference>
<dbReference type="SUPFAM" id="SSF48065">
    <property type="entry name" value="DBL homology domain (DH-domain)"/>
    <property type="match status" value="1"/>
</dbReference>
<dbReference type="OrthoDB" id="245697at2759"/>
<evidence type="ECO:0000256" key="1">
    <source>
        <dbReference type="SAM" id="MobiDB-lite"/>
    </source>
</evidence>
<organism evidence="4 5">
    <name type="scientific">Drosophila busckii</name>
    <name type="common">Fruit fly</name>
    <dbReference type="NCBI Taxonomy" id="30019"/>
    <lineage>
        <taxon>Eukaryota</taxon>
        <taxon>Metazoa</taxon>
        <taxon>Ecdysozoa</taxon>
        <taxon>Arthropoda</taxon>
        <taxon>Hexapoda</taxon>
        <taxon>Insecta</taxon>
        <taxon>Pterygota</taxon>
        <taxon>Neoptera</taxon>
        <taxon>Endopterygota</taxon>
        <taxon>Diptera</taxon>
        <taxon>Brachycera</taxon>
        <taxon>Muscomorpha</taxon>
        <taxon>Ephydroidea</taxon>
        <taxon>Drosophilidae</taxon>
        <taxon>Drosophila</taxon>
    </lineage>
</organism>
<dbReference type="SMART" id="SM00233">
    <property type="entry name" value="PH"/>
    <property type="match status" value="1"/>
</dbReference>
<dbReference type="Gene3D" id="2.30.29.30">
    <property type="entry name" value="Pleckstrin-homology domain (PH domain)/Phosphotyrosine-binding domain (PTB)"/>
    <property type="match status" value="1"/>
</dbReference>